<keyword evidence="1" id="KW-0812">Transmembrane</keyword>
<evidence type="ECO:0008006" key="4">
    <source>
        <dbReference type="Google" id="ProtNLM"/>
    </source>
</evidence>
<feature type="transmembrane region" description="Helical" evidence="1">
    <location>
        <begin position="20"/>
        <end position="41"/>
    </location>
</feature>
<feature type="transmembrane region" description="Helical" evidence="1">
    <location>
        <begin position="85"/>
        <end position="105"/>
    </location>
</feature>
<dbReference type="Proteomes" id="UP000065220">
    <property type="component" value="Chromosome"/>
</dbReference>
<dbReference type="EMBL" id="CP014228">
    <property type="protein sequence ID" value="AMD86621.1"/>
    <property type="molecule type" value="Genomic_DNA"/>
</dbReference>
<keyword evidence="1" id="KW-1133">Transmembrane helix</keyword>
<feature type="transmembrane region" description="Helical" evidence="1">
    <location>
        <begin position="117"/>
        <end position="139"/>
    </location>
</feature>
<organism evidence="2 3">
    <name type="scientific">Actinomyces radicidentis</name>
    <dbReference type="NCBI Taxonomy" id="111015"/>
    <lineage>
        <taxon>Bacteria</taxon>
        <taxon>Bacillati</taxon>
        <taxon>Actinomycetota</taxon>
        <taxon>Actinomycetes</taxon>
        <taxon>Actinomycetales</taxon>
        <taxon>Actinomycetaceae</taxon>
        <taxon>Actinomyces</taxon>
    </lineage>
</organism>
<dbReference type="KEGG" id="ard:AXF14_02190"/>
<reference evidence="3" key="1">
    <citation type="submission" date="2016-02" db="EMBL/GenBank/DDBJ databases">
        <authorList>
            <person name="Holder M.E."/>
            <person name="Ajami N.J."/>
            <person name="Petrosino J.F."/>
        </authorList>
    </citation>
    <scope>NUCLEOTIDE SEQUENCE [LARGE SCALE GENOMIC DNA]</scope>
    <source>
        <strain evidence="3">CCUG 36733</strain>
    </source>
</reference>
<dbReference type="OrthoDB" id="1629003at2"/>
<protein>
    <recommendedName>
        <fullName evidence="4">DUF1440 domain-containing protein</fullName>
    </recommendedName>
</protein>
<proteinExistence type="predicted"/>
<dbReference type="RefSeq" id="WP_067940348.1">
    <property type="nucleotide sequence ID" value="NZ_CP014228.1"/>
</dbReference>
<dbReference type="AlphaFoldDB" id="A0A0X8JDK9"/>
<name>A0A0X8JDK9_ACTRD</name>
<dbReference type="STRING" id="111015.AXF14_02190"/>
<accession>A0A0X8JDK9</accession>
<evidence type="ECO:0000256" key="1">
    <source>
        <dbReference type="SAM" id="Phobius"/>
    </source>
</evidence>
<evidence type="ECO:0000313" key="2">
    <source>
        <dbReference type="EMBL" id="AMD86621.1"/>
    </source>
</evidence>
<dbReference type="Pfam" id="PF07274">
    <property type="entry name" value="DUF1440"/>
    <property type="match status" value="1"/>
</dbReference>
<evidence type="ECO:0000313" key="3">
    <source>
        <dbReference type="Proteomes" id="UP000065220"/>
    </source>
</evidence>
<gene>
    <name evidence="2" type="ORF">AXF14_02190</name>
</gene>
<sequence>MPAWILRITGPLTDSPRRRLGVAAIVGLIAGTFSAIVKFGWEVPFPPRTPERQLTNPPQAMLEWFGMSHDMSHATVSFSHTDLPIMSFIVHFSFAIVFGIAYCVLAEYFPRVKLWQGAAFGVAVWIGAHIIVMPLLHWAPNPFPWADVARTGINQYGPQSWSEHFSECFGHIVWMWSIEIVRRDLRNRITHEPDAEVALAATR</sequence>
<keyword evidence="3" id="KW-1185">Reference proteome</keyword>
<dbReference type="InterPro" id="IPR009898">
    <property type="entry name" value="DUF1440"/>
</dbReference>
<keyword evidence="1" id="KW-0472">Membrane</keyword>